<evidence type="ECO:0000259" key="5">
    <source>
        <dbReference type="Pfam" id="PF02365"/>
    </source>
</evidence>
<dbReference type="GO" id="GO:0006355">
    <property type="term" value="P:regulation of DNA-templated transcription"/>
    <property type="evidence" value="ECO:0007669"/>
    <property type="project" value="InterPro"/>
</dbReference>
<keyword evidence="4" id="KW-0539">Nucleus</keyword>
<feature type="domain" description="NAC" evidence="5">
    <location>
        <begin position="23"/>
        <end position="71"/>
    </location>
</feature>
<dbReference type="InterPro" id="IPR036093">
    <property type="entry name" value="NAC_dom_sf"/>
</dbReference>
<evidence type="ECO:0000256" key="3">
    <source>
        <dbReference type="ARBA" id="ARBA00023163"/>
    </source>
</evidence>
<dbReference type="EMBL" id="VEPZ02000934">
    <property type="protein sequence ID" value="KAE8710073.1"/>
    <property type="molecule type" value="Genomic_DNA"/>
</dbReference>
<evidence type="ECO:0000256" key="1">
    <source>
        <dbReference type="ARBA" id="ARBA00023015"/>
    </source>
</evidence>
<dbReference type="GO" id="GO:0003677">
    <property type="term" value="F:DNA binding"/>
    <property type="evidence" value="ECO:0007669"/>
    <property type="project" value="UniProtKB-KW"/>
</dbReference>
<dbReference type="SUPFAM" id="SSF101941">
    <property type="entry name" value="NAC domain"/>
    <property type="match status" value="1"/>
</dbReference>
<evidence type="ECO:0000313" key="6">
    <source>
        <dbReference type="EMBL" id="KAE8710073.1"/>
    </source>
</evidence>
<reference evidence="6" key="1">
    <citation type="submission" date="2019-09" db="EMBL/GenBank/DDBJ databases">
        <title>Draft genome information of white flower Hibiscus syriacus.</title>
        <authorList>
            <person name="Kim Y.-M."/>
        </authorList>
    </citation>
    <scope>NUCLEOTIDE SEQUENCE [LARGE SCALE GENOMIC DNA]</scope>
    <source>
        <strain evidence="6">YM2019G1</strain>
    </source>
</reference>
<keyword evidence="1" id="KW-0805">Transcription regulation</keyword>
<name>A0A6A3B1K3_HIBSY</name>
<gene>
    <name evidence="6" type="ORF">F3Y22_tig00110328pilonHSYRG01221</name>
</gene>
<dbReference type="AlphaFoldDB" id="A0A6A3B1K3"/>
<organism evidence="6 7">
    <name type="scientific">Hibiscus syriacus</name>
    <name type="common">Rose of Sharon</name>
    <dbReference type="NCBI Taxonomy" id="106335"/>
    <lineage>
        <taxon>Eukaryota</taxon>
        <taxon>Viridiplantae</taxon>
        <taxon>Streptophyta</taxon>
        <taxon>Embryophyta</taxon>
        <taxon>Tracheophyta</taxon>
        <taxon>Spermatophyta</taxon>
        <taxon>Magnoliopsida</taxon>
        <taxon>eudicotyledons</taxon>
        <taxon>Gunneridae</taxon>
        <taxon>Pentapetalae</taxon>
        <taxon>rosids</taxon>
        <taxon>malvids</taxon>
        <taxon>Malvales</taxon>
        <taxon>Malvaceae</taxon>
        <taxon>Malvoideae</taxon>
        <taxon>Hibiscus</taxon>
    </lineage>
</organism>
<protein>
    <recommendedName>
        <fullName evidence="5">NAC domain-containing protein</fullName>
    </recommendedName>
</protein>
<evidence type="ECO:0000256" key="2">
    <source>
        <dbReference type="ARBA" id="ARBA00023125"/>
    </source>
</evidence>
<accession>A0A6A3B1K3</accession>
<comment type="caution">
    <text evidence="6">The sequence shown here is derived from an EMBL/GenBank/DDBJ whole genome shotgun (WGS) entry which is preliminary data.</text>
</comment>
<sequence length="113" mass="12573">MSELKVSMEGQNFAVNGGVKMPLTDPWSQPGDVKENKYFFSRRHGNDSNKNARNSGYWKAIGKEKPILASGPIECSAGKAWGMAEFQGDSKEEKSPHHQARVKLLRCVPVVIR</sequence>
<proteinExistence type="predicted"/>
<keyword evidence="3" id="KW-0804">Transcription</keyword>
<dbReference type="InterPro" id="IPR003441">
    <property type="entry name" value="NAC-dom"/>
</dbReference>
<evidence type="ECO:0000313" key="7">
    <source>
        <dbReference type="Proteomes" id="UP000436088"/>
    </source>
</evidence>
<keyword evidence="7" id="KW-1185">Reference proteome</keyword>
<evidence type="ECO:0000256" key="4">
    <source>
        <dbReference type="ARBA" id="ARBA00023242"/>
    </source>
</evidence>
<dbReference type="Gene3D" id="2.170.150.80">
    <property type="entry name" value="NAC domain"/>
    <property type="match status" value="1"/>
</dbReference>
<keyword evidence="2" id="KW-0238">DNA-binding</keyword>
<dbReference type="Proteomes" id="UP000436088">
    <property type="component" value="Unassembled WGS sequence"/>
</dbReference>
<dbReference type="Pfam" id="PF02365">
    <property type="entry name" value="NAM"/>
    <property type="match status" value="1"/>
</dbReference>